<evidence type="ECO:0000313" key="3">
    <source>
        <dbReference type="Proteomes" id="UP001205998"/>
    </source>
</evidence>
<keyword evidence="3" id="KW-1185">Reference proteome</keyword>
<keyword evidence="1" id="KW-1133">Transmembrane helix</keyword>
<dbReference type="Proteomes" id="UP001205998">
    <property type="component" value="Unassembled WGS sequence"/>
</dbReference>
<dbReference type="AlphaFoldDB" id="A0AAD5A1D6"/>
<accession>A0AAD5A1D6</accession>
<sequence length="199" mass="21986">STPAGSAAPAGSAPVYMQLWFMVLMAAMALILLGISLGVGLHRALSRPPYARERPPLIPLPLQPRSPRGIYPPSNAYLFDSVPDATSSPNNVTLKAFTMHMEEVIDSKEVENNEGMTENRTGVVTVSTVHMSSYDTTQNPLRRSVSQMIDRKSGEGQDDTWDPHFRGHDSGMFDEEFVDTIKGFSTVRKEHTMFTDTNL</sequence>
<gene>
    <name evidence="2" type="ORF">C0J50_1781</name>
</gene>
<evidence type="ECO:0000256" key="1">
    <source>
        <dbReference type="SAM" id="Phobius"/>
    </source>
</evidence>
<proteinExistence type="predicted"/>
<keyword evidence="1" id="KW-0812">Transmembrane</keyword>
<feature type="non-terminal residue" evidence="2">
    <location>
        <position position="1"/>
    </location>
</feature>
<organism evidence="2 3">
    <name type="scientific">Silurus asotus</name>
    <name type="common">Amur catfish</name>
    <name type="synonym">Parasilurus asotus</name>
    <dbReference type="NCBI Taxonomy" id="30991"/>
    <lineage>
        <taxon>Eukaryota</taxon>
        <taxon>Metazoa</taxon>
        <taxon>Chordata</taxon>
        <taxon>Craniata</taxon>
        <taxon>Vertebrata</taxon>
        <taxon>Euteleostomi</taxon>
        <taxon>Actinopterygii</taxon>
        <taxon>Neopterygii</taxon>
        <taxon>Teleostei</taxon>
        <taxon>Ostariophysi</taxon>
        <taxon>Siluriformes</taxon>
        <taxon>Siluridae</taxon>
        <taxon>Silurus</taxon>
    </lineage>
</organism>
<protein>
    <submittedName>
        <fullName evidence="2">Usherin</fullName>
    </submittedName>
</protein>
<reference evidence="2" key="1">
    <citation type="submission" date="2018-07" db="EMBL/GenBank/DDBJ databases">
        <title>Comparative genomics of catfishes provides insights into carnivory and benthic adaptation.</title>
        <authorList>
            <person name="Zhang Y."/>
            <person name="Wang D."/>
            <person name="Peng Z."/>
            <person name="Zheng S."/>
            <person name="Shao F."/>
            <person name="Tao W."/>
        </authorList>
    </citation>
    <scope>NUCLEOTIDE SEQUENCE</scope>
    <source>
        <strain evidence="2">Chongqing</strain>
    </source>
</reference>
<feature type="non-terminal residue" evidence="2">
    <location>
        <position position="199"/>
    </location>
</feature>
<dbReference type="EMBL" id="MU591762">
    <property type="protein sequence ID" value="KAI5607470.1"/>
    <property type="molecule type" value="Genomic_DNA"/>
</dbReference>
<comment type="caution">
    <text evidence="2">The sequence shown here is derived from an EMBL/GenBank/DDBJ whole genome shotgun (WGS) entry which is preliminary data.</text>
</comment>
<keyword evidence="1" id="KW-0472">Membrane</keyword>
<evidence type="ECO:0000313" key="2">
    <source>
        <dbReference type="EMBL" id="KAI5607470.1"/>
    </source>
</evidence>
<feature type="transmembrane region" description="Helical" evidence="1">
    <location>
        <begin position="20"/>
        <end position="45"/>
    </location>
</feature>
<name>A0AAD5A1D6_SILAS</name>